<feature type="region of interest" description="Disordered" evidence="1">
    <location>
        <begin position="60"/>
        <end position="81"/>
    </location>
</feature>
<name>A0AAE1EEW9_9GAST</name>
<comment type="caution">
    <text evidence="2">The sequence shown here is derived from an EMBL/GenBank/DDBJ whole genome shotgun (WGS) entry which is preliminary data.</text>
</comment>
<proteinExistence type="predicted"/>
<feature type="region of interest" description="Disordered" evidence="1">
    <location>
        <begin position="22"/>
        <end position="42"/>
    </location>
</feature>
<dbReference type="Proteomes" id="UP001283361">
    <property type="component" value="Unassembled WGS sequence"/>
</dbReference>
<evidence type="ECO:0000256" key="1">
    <source>
        <dbReference type="SAM" id="MobiDB-lite"/>
    </source>
</evidence>
<reference evidence="2" key="1">
    <citation type="journal article" date="2023" name="G3 (Bethesda)">
        <title>A reference genome for the long-term kleptoplast-retaining sea slug Elysia crispata morphotype clarki.</title>
        <authorList>
            <person name="Eastman K.E."/>
            <person name="Pendleton A.L."/>
            <person name="Shaikh M.A."/>
            <person name="Suttiyut T."/>
            <person name="Ogas R."/>
            <person name="Tomko P."/>
            <person name="Gavelis G."/>
            <person name="Widhalm J.R."/>
            <person name="Wisecaver J.H."/>
        </authorList>
    </citation>
    <scope>NUCLEOTIDE SEQUENCE</scope>
    <source>
        <strain evidence="2">ECLA1</strain>
    </source>
</reference>
<evidence type="ECO:0000313" key="2">
    <source>
        <dbReference type="EMBL" id="KAK3804212.1"/>
    </source>
</evidence>
<organism evidence="2 3">
    <name type="scientific">Elysia crispata</name>
    <name type="common">lettuce slug</name>
    <dbReference type="NCBI Taxonomy" id="231223"/>
    <lineage>
        <taxon>Eukaryota</taxon>
        <taxon>Metazoa</taxon>
        <taxon>Spiralia</taxon>
        <taxon>Lophotrochozoa</taxon>
        <taxon>Mollusca</taxon>
        <taxon>Gastropoda</taxon>
        <taxon>Heterobranchia</taxon>
        <taxon>Euthyneura</taxon>
        <taxon>Panpulmonata</taxon>
        <taxon>Sacoglossa</taxon>
        <taxon>Placobranchoidea</taxon>
        <taxon>Plakobranchidae</taxon>
        <taxon>Elysia</taxon>
    </lineage>
</organism>
<protein>
    <submittedName>
        <fullName evidence="2">Uncharacterized protein</fullName>
    </submittedName>
</protein>
<sequence length="81" mass="8464">MFRIGDGSLTASLATLDRDHLSSDLSLPPIVPPSSNSLAPPAAAPVSVASNLLGQRFITASDRLGHRQSSPQKKSGRDLLT</sequence>
<gene>
    <name evidence="2" type="ORF">RRG08_040721</name>
</gene>
<feature type="compositionally biased region" description="Low complexity" evidence="1">
    <location>
        <begin position="23"/>
        <end position="42"/>
    </location>
</feature>
<dbReference type="EMBL" id="JAWDGP010000029">
    <property type="protein sequence ID" value="KAK3804212.1"/>
    <property type="molecule type" value="Genomic_DNA"/>
</dbReference>
<evidence type="ECO:0000313" key="3">
    <source>
        <dbReference type="Proteomes" id="UP001283361"/>
    </source>
</evidence>
<keyword evidence="3" id="KW-1185">Reference proteome</keyword>
<dbReference type="AlphaFoldDB" id="A0AAE1EEW9"/>
<accession>A0AAE1EEW9</accession>